<dbReference type="InterPro" id="IPR020850">
    <property type="entry name" value="GED_dom"/>
</dbReference>
<keyword evidence="2" id="KW-0342">GTP-binding</keyword>
<dbReference type="InterPro" id="IPR000375">
    <property type="entry name" value="Dynamin_stalk"/>
</dbReference>
<feature type="region of interest" description="Disordered" evidence="4">
    <location>
        <begin position="599"/>
        <end position="707"/>
    </location>
</feature>
<evidence type="ECO:0008006" key="9">
    <source>
        <dbReference type="Google" id="ProtNLM"/>
    </source>
</evidence>
<dbReference type="GO" id="GO:0003924">
    <property type="term" value="F:GTPase activity"/>
    <property type="evidence" value="ECO:0007669"/>
    <property type="project" value="InterPro"/>
</dbReference>
<dbReference type="Gene3D" id="1.20.120.1240">
    <property type="entry name" value="Dynamin, middle domain"/>
    <property type="match status" value="1"/>
</dbReference>
<feature type="domain" description="GED" evidence="5">
    <location>
        <begin position="762"/>
        <end position="858"/>
    </location>
</feature>
<dbReference type="GO" id="GO:0005874">
    <property type="term" value="C:microtubule"/>
    <property type="evidence" value="ECO:0007669"/>
    <property type="project" value="TreeGrafter"/>
</dbReference>
<dbReference type="GO" id="GO:0005737">
    <property type="term" value="C:cytoplasm"/>
    <property type="evidence" value="ECO:0007669"/>
    <property type="project" value="TreeGrafter"/>
</dbReference>
<sequence>MAAPAPNRTLADESAPLLNKHLELINSLHAAGAQPDLDLPRIVLNGSQSSGKSSLVEAISGIRVPRDSGTCTRCPIECRLTSSPAGSSWQAQVSLRKEYSSRGVRLNNICEEPFGPLITDPNDVEIWLRRAQAALLSANSPSHAFVDKTADELRVMQKSDPFGFSNNVVCVSVAGPGMANLTFVDLPGLIQNAESSVVAKVEGMLRSHLKGQCLIVVAMPMSDDIQNQKAVQIAREADPTGKRTIGVLTKPDTLTSGAIGERKQWLDVIEGRTHTTKHGYFCTRQPDEAERVAGMTYEEARTRERDFFASTSPWSDSTARERFGTQNLVATLSRLLGEIIIQTVPKLSQEAMKQINKCNQDLRALPKPVSSQPAAYVFELVSELSVDCKKLVDGLQDLSFLRENRKVYADFSKSIHSTAPFFVPVSDRAHAGFFIRQDIELDEGLDWSPLNSDPKFLQDIKVHIQNNVARELPRNIPYPAKATLIQEVQSDWLTYTSDCFERILSHFDTALEALVKARFSRFNELGNTIVHETRELLHAHAESSRALLMNVVSFELERPYTHHEADLAMLTGCYLRNYERYRNSSKAWSAAQQYDQPRFPGHFDQRSFSSSATAAPALAPTGGPLSDVGNTRSGSHGAATGRLLASSTSDRGTENIPALGTSTTSDATPTSPFSFASLGSTSASRPISAFGPRAAPQTEQSTTPAISSSVVATSSSAASALPAASFAQSDKQLLAMLAQKGLGHVTLEDLGRIRPPDEYQKELELMAEVRAYLHLAYKRVTDCVHMTIDNAFLYGFVKSLQAALVAKLGLGTRDAEKRCADYLVEDDGVVEKRAELEGKKRRLEIVREELQKFRDRAI</sequence>
<dbReference type="PANTHER" id="PTHR11566">
    <property type="entry name" value="DYNAMIN"/>
    <property type="match status" value="1"/>
</dbReference>
<feature type="coiled-coil region" evidence="3">
    <location>
        <begin position="829"/>
        <end position="856"/>
    </location>
</feature>
<organism evidence="7 8">
    <name type="scientific">Steccherinum ochraceum</name>
    <dbReference type="NCBI Taxonomy" id="92696"/>
    <lineage>
        <taxon>Eukaryota</taxon>
        <taxon>Fungi</taxon>
        <taxon>Dikarya</taxon>
        <taxon>Basidiomycota</taxon>
        <taxon>Agaricomycotina</taxon>
        <taxon>Agaricomycetes</taxon>
        <taxon>Polyporales</taxon>
        <taxon>Steccherinaceae</taxon>
        <taxon>Steccherinum</taxon>
    </lineage>
</organism>
<proteinExistence type="predicted"/>
<evidence type="ECO:0000256" key="4">
    <source>
        <dbReference type="SAM" id="MobiDB-lite"/>
    </source>
</evidence>
<dbReference type="Pfam" id="PF02212">
    <property type="entry name" value="GED"/>
    <property type="match status" value="1"/>
</dbReference>
<evidence type="ECO:0000313" key="8">
    <source>
        <dbReference type="Proteomes" id="UP000292702"/>
    </source>
</evidence>
<dbReference type="InterPro" id="IPR003130">
    <property type="entry name" value="GED"/>
</dbReference>
<feature type="compositionally biased region" description="Low complexity" evidence="4">
    <location>
        <begin position="661"/>
        <end position="675"/>
    </location>
</feature>
<dbReference type="GO" id="GO:0005525">
    <property type="term" value="F:GTP binding"/>
    <property type="evidence" value="ECO:0007669"/>
    <property type="project" value="InterPro"/>
</dbReference>
<dbReference type="EMBL" id="RWJN01000053">
    <property type="protein sequence ID" value="TCD68938.1"/>
    <property type="molecule type" value="Genomic_DNA"/>
</dbReference>
<dbReference type="AlphaFoldDB" id="A0A4R0RXP5"/>
<evidence type="ECO:0000259" key="5">
    <source>
        <dbReference type="PROSITE" id="PS51388"/>
    </source>
</evidence>
<evidence type="ECO:0000259" key="6">
    <source>
        <dbReference type="PROSITE" id="PS51718"/>
    </source>
</evidence>
<dbReference type="PROSITE" id="PS51718">
    <property type="entry name" value="G_DYNAMIN_2"/>
    <property type="match status" value="1"/>
</dbReference>
<evidence type="ECO:0000256" key="2">
    <source>
        <dbReference type="ARBA" id="ARBA00023134"/>
    </source>
</evidence>
<dbReference type="InterPro" id="IPR030381">
    <property type="entry name" value="G_DYNAMIN_dom"/>
</dbReference>
<keyword evidence="1" id="KW-0547">Nucleotide-binding</keyword>
<dbReference type="STRING" id="92696.A0A4R0RXP5"/>
<reference evidence="7 8" key="1">
    <citation type="submission" date="2018-11" db="EMBL/GenBank/DDBJ databases">
        <title>Genome assembly of Steccherinum ochraceum LE-BIN_3174, the white-rot fungus of the Steccherinaceae family (The Residual Polyporoid clade, Polyporales, Basidiomycota).</title>
        <authorList>
            <person name="Fedorova T.V."/>
            <person name="Glazunova O.A."/>
            <person name="Landesman E.O."/>
            <person name="Moiseenko K.V."/>
            <person name="Psurtseva N.V."/>
            <person name="Savinova O.S."/>
            <person name="Shakhova N.V."/>
            <person name="Tyazhelova T.V."/>
            <person name="Vasina D.V."/>
        </authorList>
    </citation>
    <scope>NUCLEOTIDE SEQUENCE [LARGE SCALE GENOMIC DNA]</scope>
    <source>
        <strain evidence="7 8">LE-BIN_3174</strain>
    </source>
</reference>
<dbReference type="InterPro" id="IPR001401">
    <property type="entry name" value="Dynamin_GTPase"/>
</dbReference>
<evidence type="ECO:0000256" key="3">
    <source>
        <dbReference type="SAM" id="Coils"/>
    </source>
</evidence>
<dbReference type="Pfam" id="PF00350">
    <property type="entry name" value="Dynamin_N"/>
    <property type="match status" value="1"/>
</dbReference>
<comment type="caution">
    <text evidence="7">The sequence shown here is derived from an EMBL/GenBank/DDBJ whole genome shotgun (WGS) entry which is preliminary data.</text>
</comment>
<feature type="compositionally biased region" description="Low complexity" evidence="4">
    <location>
        <begin position="609"/>
        <end position="626"/>
    </location>
</feature>
<dbReference type="CDD" id="cd08771">
    <property type="entry name" value="DLP_1"/>
    <property type="match status" value="1"/>
</dbReference>
<dbReference type="PRINTS" id="PR00195">
    <property type="entry name" value="DYNAMIN"/>
</dbReference>
<dbReference type="GO" id="GO:0008017">
    <property type="term" value="F:microtubule binding"/>
    <property type="evidence" value="ECO:0007669"/>
    <property type="project" value="TreeGrafter"/>
</dbReference>
<dbReference type="InterPro" id="IPR027417">
    <property type="entry name" value="P-loop_NTPase"/>
</dbReference>
<name>A0A4R0RXP5_9APHY</name>
<dbReference type="InterPro" id="IPR045063">
    <property type="entry name" value="Dynamin_N"/>
</dbReference>
<accession>A0A4R0RXP5</accession>
<evidence type="ECO:0000313" key="7">
    <source>
        <dbReference type="EMBL" id="TCD68938.1"/>
    </source>
</evidence>
<dbReference type="InterPro" id="IPR022812">
    <property type="entry name" value="Dynamin"/>
</dbReference>
<dbReference type="SMART" id="SM00053">
    <property type="entry name" value="DYNc"/>
    <property type="match status" value="1"/>
</dbReference>
<dbReference type="SUPFAM" id="SSF52540">
    <property type="entry name" value="P-loop containing nucleoside triphosphate hydrolases"/>
    <property type="match status" value="1"/>
</dbReference>
<dbReference type="Proteomes" id="UP000292702">
    <property type="component" value="Unassembled WGS sequence"/>
</dbReference>
<protein>
    <recommendedName>
        <fullName evidence="9">GED domain-containing protein</fullName>
    </recommendedName>
</protein>
<keyword evidence="3" id="KW-0175">Coiled coil</keyword>
<dbReference type="Gene3D" id="3.40.50.300">
    <property type="entry name" value="P-loop containing nucleotide triphosphate hydrolases"/>
    <property type="match status" value="1"/>
</dbReference>
<dbReference type="OrthoDB" id="5061070at2759"/>
<evidence type="ECO:0000256" key="1">
    <source>
        <dbReference type="ARBA" id="ARBA00022741"/>
    </source>
</evidence>
<dbReference type="PROSITE" id="PS51388">
    <property type="entry name" value="GED"/>
    <property type="match status" value="1"/>
</dbReference>
<dbReference type="GO" id="GO:0016020">
    <property type="term" value="C:membrane"/>
    <property type="evidence" value="ECO:0007669"/>
    <property type="project" value="TreeGrafter"/>
</dbReference>
<gene>
    <name evidence="7" type="ORF">EIP91_009328</name>
</gene>
<dbReference type="Pfam" id="PF01031">
    <property type="entry name" value="Dynamin_M"/>
    <property type="match status" value="1"/>
</dbReference>
<feature type="domain" description="Dynamin-type G" evidence="6">
    <location>
        <begin position="36"/>
        <end position="345"/>
    </location>
</feature>
<keyword evidence="8" id="KW-1185">Reference proteome</keyword>